<organism evidence="11 12">
    <name type="scientific">Microdochium trichocladiopsis</name>
    <dbReference type="NCBI Taxonomy" id="1682393"/>
    <lineage>
        <taxon>Eukaryota</taxon>
        <taxon>Fungi</taxon>
        <taxon>Dikarya</taxon>
        <taxon>Ascomycota</taxon>
        <taxon>Pezizomycotina</taxon>
        <taxon>Sordariomycetes</taxon>
        <taxon>Xylariomycetidae</taxon>
        <taxon>Xylariales</taxon>
        <taxon>Microdochiaceae</taxon>
        <taxon>Microdochium</taxon>
    </lineage>
</organism>
<keyword evidence="9" id="KW-0624">Polysaccharide degradation</keyword>
<dbReference type="SUPFAM" id="SSF56988">
    <property type="entry name" value="Anthrax protective antigen"/>
    <property type="match status" value="1"/>
</dbReference>
<evidence type="ECO:0000256" key="2">
    <source>
        <dbReference type="ARBA" id="ARBA00004987"/>
    </source>
</evidence>
<dbReference type="PANTHER" id="PTHR42715">
    <property type="entry name" value="BETA-GLUCOSIDASE"/>
    <property type="match status" value="1"/>
</dbReference>
<dbReference type="PROSITE" id="PS51820">
    <property type="entry name" value="PA14"/>
    <property type="match status" value="1"/>
</dbReference>
<dbReference type="Proteomes" id="UP000756346">
    <property type="component" value="Unassembled WGS sequence"/>
</dbReference>
<keyword evidence="5 11" id="KW-0378">Hydrolase</keyword>
<dbReference type="InterPro" id="IPR050288">
    <property type="entry name" value="Cellulose_deg_GH3"/>
</dbReference>
<keyword evidence="12" id="KW-1185">Reference proteome</keyword>
<name>A0A9P8XU56_9PEZI</name>
<proteinExistence type="inferred from homology"/>
<dbReference type="SUPFAM" id="SSF51445">
    <property type="entry name" value="(Trans)glycosidases"/>
    <property type="match status" value="1"/>
</dbReference>
<dbReference type="EC" id="3.2.1.21" evidence="4"/>
<dbReference type="AlphaFoldDB" id="A0A9P8XU56"/>
<dbReference type="GO" id="GO:0009251">
    <property type="term" value="P:glucan catabolic process"/>
    <property type="evidence" value="ECO:0007669"/>
    <property type="project" value="TreeGrafter"/>
</dbReference>
<dbReference type="RefSeq" id="XP_046004839.1">
    <property type="nucleotide sequence ID" value="XM_046161340.1"/>
</dbReference>
<feature type="domain" description="PA14" evidence="10">
    <location>
        <begin position="178"/>
        <end position="331"/>
    </location>
</feature>
<dbReference type="InterPro" id="IPR002772">
    <property type="entry name" value="Glyco_hydro_3_C"/>
</dbReference>
<evidence type="ECO:0000313" key="12">
    <source>
        <dbReference type="Proteomes" id="UP000756346"/>
    </source>
</evidence>
<dbReference type="PANTHER" id="PTHR42715:SF3">
    <property type="entry name" value="BETA-GLUCOSIDASE B-RELATED"/>
    <property type="match status" value="1"/>
</dbReference>
<evidence type="ECO:0000256" key="6">
    <source>
        <dbReference type="ARBA" id="ARBA00023180"/>
    </source>
</evidence>
<keyword evidence="6" id="KW-0325">Glycoprotein</keyword>
<dbReference type="GO" id="GO:0008422">
    <property type="term" value="F:beta-glucosidase activity"/>
    <property type="evidence" value="ECO:0007669"/>
    <property type="project" value="UniProtKB-EC"/>
</dbReference>
<sequence length="637" mass="68940">MSDWMGTYSTARGLEAGQDLEMPGPTKWRSVGEVKEQIRKGAVTEETINTSARRVLELARRLGRWDNPEEPPERCVEDPATNALIRDAGADGIALLRNEGGVLPITKTATVAIIGQHATSVVLGGGGSARVDAQHAITLVDGLPMLGYDVKVAAGVPVFGVVPHADPSAVFEVGNTEHTPAPVKIEWFNGPTIGENPSFQEMRPQAEYMIKERWPGHLDKDYCTRITFDLVAPSSGQHLFSAISTGRAVVYIDGVQVFERPQETKLKPESFYFYKRQLERRFTHEMTAGRRYSVRMDSWAADRAILDAPPLNGKMFQGSAVRFYEHIDLAARLREASEAAAACDYAVVCTGTINEIESEGFDRTDMDLTAAEYDMVDAVLAANPDRSAVVNFSGAPVGMAQFADRSPAIVQAWFPGQEMGDSVAAVLSGDVNPGGRLPLSWPRKVEDNPAYDNFPSHNNILRYEEALNVGYRYYDRADVAAKPLFPFGYGLSYTTFAVLGAGITQQRVLFAAADANIGITVTARVQNTGGRAGKVAVQFYVADCNSGDAAIGGGGGGGGHARPPKELRAFEKVALEAGEVRDVVLTLDRDCVSCYDAARMCWEARPGAYKVLVGLSSADITHSVDLTLDKGFTWTGV</sequence>
<comment type="similarity">
    <text evidence="3">Belongs to the glycosyl hydrolase 3 family.</text>
</comment>
<protein>
    <recommendedName>
        <fullName evidence="4">beta-glucosidase</fullName>
        <ecNumber evidence="4">3.2.1.21</ecNumber>
    </recommendedName>
</protein>
<dbReference type="InterPro" id="IPR036962">
    <property type="entry name" value="Glyco_hydro_3_N_sf"/>
</dbReference>
<dbReference type="Gene3D" id="3.40.50.1700">
    <property type="entry name" value="Glycoside hydrolase family 3 C-terminal domain"/>
    <property type="match status" value="1"/>
</dbReference>
<dbReference type="InterPro" id="IPR037524">
    <property type="entry name" value="PA14/GLEYA"/>
</dbReference>
<dbReference type="SUPFAM" id="SSF52279">
    <property type="entry name" value="Beta-D-glucan exohydrolase, C-terminal domain"/>
    <property type="match status" value="1"/>
</dbReference>
<dbReference type="InterPro" id="IPR026891">
    <property type="entry name" value="Fn3-like"/>
</dbReference>
<dbReference type="EMBL" id="JAGTJQ010000014">
    <property type="protein sequence ID" value="KAH7012574.1"/>
    <property type="molecule type" value="Genomic_DNA"/>
</dbReference>
<dbReference type="Pfam" id="PF07691">
    <property type="entry name" value="PA14"/>
    <property type="match status" value="1"/>
</dbReference>
<dbReference type="InterPro" id="IPR013783">
    <property type="entry name" value="Ig-like_fold"/>
</dbReference>
<accession>A0A9P8XU56</accession>
<dbReference type="Gene3D" id="2.60.120.260">
    <property type="entry name" value="Galactose-binding domain-like"/>
    <property type="match status" value="1"/>
</dbReference>
<comment type="pathway">
    <text evidence="2">Glycan metabolism; cellulose degradation.</text>
</comment>
<evidence type="ECO:0000259" key="10">
    <source>
        <dbReference type="PROSITE" id="PS51820"/>
    </source>
</evidence>
<dbReference type="Gene3D" id="2.60.40.10">
    <property type="entry name" value="Immunoglobulins"/>
    <property type="match status" value="1"/>
</dbReference>
<dbReference type="InterPro" id="IPR036881">
    <property type="entry name" value="Glyco_hydro_3_C_sf"/>
</dbReference>
<evidence type="ECO:0000256" key="7">
    <source>
        <dbReference type="ARBA" id="ARBA00023277"/>
    </source>
</evidence>
<gene>
    <name evidence="11" type="ORF">B0I36DRAFT_389560</name>
</gene>
<keyword evidence="7" id="KW-0119">Carbohydrate metabolism</keyword>
<evidence type="ECO:0000256" key="3">
    <source>
        <dbReference type="ARBA" id="ARBA00005336"/>
    </source>
</evidence>
<evidence type="ECO:0000256" key="9">
    <source>
        <dbReference type="ARBA" id="ARBA00023326"/>
    </source>
</evidence>
<dbReference type="Gene3D" id="3.20.20.300">
    <property type="entry name" value="Glycoside hydrolase, family 3, N-terminal domain"/>
    <property type="match status" value="1"/>
</dbReference>
<comment type="catalytic activity">
    <reaction evidence="1">
        <text>Hydrolysis of terminal, non-reducing beta-D-glucosyl residues with release of beta-D-glucose.</text>
        <dbReference type="EC" id="3.2.1.21"/>
    </reaction>
</comment>
<evidence type="ECO:0000256" key="4">
    <source>
        <dbReference type="ARBA" id="ARBA00012744"/>
    </source>
</evidence>
<evidence type="ECO:0000313" key="11">
    <source>
        <dbReference type="EMBL" id="KAH7012574.1"/>
    </source>
</evidence>
<dbReference type="SMART" id="SM01217">
    <property type="entry name" value="Fn3_like"/>
    <property type="match status" value="1"/>
</dbReference>
<keyword evidence="8" id="KW-0326">Glycosidase</keyword>
<reference evidence="11" key="1">
    <citation type="journal article" date="2021" name="Nat. Commun.">
        <title>Genetic determinants of endophytism in the Arabidopsis root mycobiome.</title>
        <authorList>
            <person name="Mesny F."/>
            <person name="Miyauchi S."/>
            <person name="Thiergart T."/>
            <person name="Pickel B."/>
            <person name="Atanasova L."/>
            <person name="Karlsson M."/>
            <person name="Huettel B."/>
            <person name="Barry K.W."/>
            <person name="Haridas S."/>
            <person name="Chen C."/>
            <person name="Bauer D."/>
            <person name="Andreopoulos W."/>
            <person name="Pangilinan J."/>
            <person name="LaButti K."/>
            <person name="Riley R."/>
            <person name="Lipzen A."/>
            <person name="Clum A."/>
            <person name="Drula E."/>
            <person name="Henrissat B."/>
            <person name="Kohler A."/>
            <person name="Grigoriev I.V."/>
            <person name="Martin F.M."/>
            <person name="Hacquard S."/>
        </authorList>
    </citation>
    <scope>NUCLEOTIDE SEQUENCE</scope>
    <source>
        <strain evidence="11">MPI-CAGE-CH-0230</strain>
    </source>
</reference>
<evidence type="ECO:0000256" key="5">
    <source>
        <dbReference type="ARBA" id="ARBA00022801"/>
    </source>
</evidence>
<dbReference type="GeneID" id="70190886"/>
<dbReference type="Pfam" id="PF14310">
    <property type="entry name" value="Fn3-like"/>
    <property type="match status" value="1"/>
</dbReference>
<dbReference type="InterPro" id="IPR017853">
    <property type="entry name" value="GH"/>
</dbReference>
<comment type="caution">
    <text evidence="11">The sequence shown here is derived from an EMBL/GenBank/DDBJ whole genome shotgun (WGS) entry which is preliminary data.</text>
</comment>
<dbReference type="Pfam" id="PF01915">
    <property type="entry name" value="Glyco_hydro_3_C"/>
    <property type="match status" value="1"/>
</dbReference>
<dbReference type="InterPro" id="IPR011658">
    <property type="entry name" value="PA14_dom"/>
</dbReference>
<evidence type="ECO:0000256" key="8">
    <source>
        <dbReference type="ARBA" id="ARBA00023295"/>
    </source>
</evidence>
<dbReference type="OrthoDB" id="47059at2759"/>
<evidence type="ECO:0000256" key="1">
    <source>
        <dbReference type="ARBA" id="ARBA00000448"/>
    </source>
</evidence>